<sequence length="100" mass="11960">MKIIEKKPSVMGLNNDSYLHYLVLRYVYNSEDPKWESLKWLDTEEIAAETWIELHNIAKSDVENQGGSLKGYEFVNDELVIHEKINLNYWPRNWMWVIES</sequence>
<keyword evidence="2" id="KW-1185">Reference proteome</keyword>
<dbReference type="Proteomes" id="UP000199532">
    <property type="component" value="Unassembled WGS sequence"/>
</dbReference>
<evidence type="ECO:0000313" key="1">
    <source>
        <dbReference type="EMBL" id="SEJ28008.1"/>
    </source>
</evidence>
<dbReference type="AlphaFoldDB" id="A0A1H6XFX0"/>
<gene>
    <name evidence="1" type="ORF">SAMN04487995_3932</name>
</gene>
<name>A0A1H6XFX0_9BACT</name>
<accession>A0A1H6XFX0</accession>
<dbReference type="OrthoDB" id="958016at2"/>
<organism evidence="1 2">
    <name type="scientific">Dyadobacter koreensis</name>
    <dbReference type="NCBI Taxonomy" id="408657"/>
    <lineage>
        <taxon>Bacteria</taxon>
        <taxon>Pseudomonadati</taxon>
        <taxon>Bacteroidota</taxon>
        <taxon>Cytophagia</taxon>
        <taxon>Cytophagales</taxon>
        <taxon>Spirosomataceae</taxon>
        <taxon>Dyadobacter</taxon>
    </lineage>
</organism>
<dbReference type="EMBL" id="FNXY01000006">
    <property type="protein sequence ID" value="SEJ28008.1"/>
    <property type="molecule type" value="Genomic_DNA"/>
</dbReference>
<proteinExistence type="predicted"/>
<evidence type="ECO:0000313" key="2">
    <source>
        <dbReference type="Proteomes" id="UP000199532"/>
    </source>
</evidence>
<reference evidence="1 2" key="1">
    <citation type="submission" date="2016-10" db="EMBL/GenBank/DDBJ databases">
        <authorList>
            <person name="de Groot N.N."/>
        </authorList>
    </citation>
    <scope>NUCLEOTIDE SEQUENCE [LARGE SCALE GENOMIC DNA]</scope>
    <source>
        <strain evidence="1 2">DSM 19938</strain>
    </source>
</reference>
<protein>
    <submittedName>
        <fullName evidence="1">Uncharacterized protein</fullName>
    </submittedName>
</protein>
<dbReference type="RefSeq" id="WP_090337948.1">
    <property type="nucleotide sequence ID" value="NZ_FNXY01000006.1"/>
</dbReference>